<comment type="caution">
    <text evidence="4">Lacks conserved residue(s) required for the propagation of feature annotation.</text>
</comment>
<dbReference type="GO" id="GO:0006935">
    <property type="term" value="P:chemotaxis"/>
    <property type="evidence" value="ECO:0007669"/>
    <property type="project" value="InterPro"/>
</dbReference>
<comment type="catalytic activity">
    <reaction evidence="3">
        <text>[protein]-L-glutamate 5-O-methyl ester + H2O = L-glutamyl-[protein] + methanol + H(+)</text>
        <dbReference type="Rhea" id="RHEA:23236"/>
        <dbReference type="Rhea" id="RHEA-COMP:10208"/>
        <dbReference type="Rhea" id="RHEA-COMP:10311"/>
        <dbReference type="ChEBI" id="CHEBI:15377"/>
        <dbReference type="ChEBI" id="CHEBI:15378"/>
        <dbReference type="ChEBI" id="CHEBI:17790"/>
        <dbReference type="ChEBI" id="CHEBI:29973"/>
        <dbReference type="ChEBI" id="CHEBI:82795"/>
        <dbReference type="EC" id="3.1.1.61"/>
    </reaction>
</comment>
<evidence type="ECO:0000256" key="1">
    <source>
        <dbReference type="ARBA" id="ARBA00022801"/>
    </source>
</evidence>
<accession>A0A0A0HLH8</accession>
<dbReference type="GO" id="GO:0000156">
    <property type="term" value="F:phosphorelay response regulator activity"/>
    <property type="evidence" value="ECO:0007669"/>
    <property type="project" value="InterPro"/>
</dbReference>
<dbReference type="HOGENOM" id="CLU_165119_0_0_5"/>
<dbReference type="SUPFAM" id="SSF52738">
    <property type="entry name" value="Methylesterase CheB, C-terminal domain"/>
    <property type="match status" value="1"/>
</dbReference>
<evidence type="ECO:0000256" key="3">
    <source>
        <dbReference type="ARBA" id="ARBA00048267"/>
    </source>
</evidence>
<protein>
    <recommendedName>
        <fullName evidence="2">protein-glutamate methylesterase</fullName>
        <ecNumber evidence="2">3.1.1.61</ecNumber>
    </recommendedName>
</protein>
<dbReference type="PROSITE" id="PS50122">
    <property type="entry name" value="CHEB"/>
    <property type="match status" value="1"/>
</dbReference>
<dbReference type="Pfam" id="PF01339">
    <property type="entry name" value="CheB_methylest"/>
    <property type="match status" value="1"/>
</dbReference>
<evidence type="ECO:0000259" key="5">
    <source>
        <dbReference type="PROSITE" id="PS50122"/>
    </source>
</evidence>
<reference evidence="6 7" key="1">
    <citation type="submission" date="2013-01" db="EMBL/GenBank/DDBJ databases">
        <authorList>
            <person name="Fiebig A."/>
            <person name="Goeker M."/>
            <person name="Klenk H.-P.P."/>
        </authorList>
    </citation>
    <scope>NUCLEOTIDE SEQUENCE [LARGE SCALE GENOMIC DNA]</scope>
    <source>
        <strain evidence="6 7">DSM 17069</strain>
    </source>
</reference>
<evidence type="ECO:0000256" key="4">
    <source>
        <dbReference type="PROSITE-ProRule" id="PRU00050"/>
    </source>
</evidence>
<dbReference type="Proteomes" id="UP000030021">
    <property type="component" value="Unassembled WGS sequence"/>
</dbReference>
<dbReference type="PANTHER" id="PTHR42872">
    <property type="entry name" value="PROTEIN-GLUTAMATE METHYLESTERASE/PROTEIN-GLUTAMINE GLUTAMINASE"/>
    <property type="match status" value="1"/>
</dbReference>
<organism evidence="6 7">
    <name type="scientific">Roseovarius mucosus DSM 17069</name>
    <dbReference type="NCBI Taxonomy" id="1288298"/>
    <lineage>
        <taxon>Bacteria</taxon>
        <taxon>Pseudomonadati</taxon>
        <taxon>Pseudomonadota</taxon>
        <taxon>Alphaproteobacteria</taxon>
        <taxon>Rhodobacterales</taxon>
        <taxon>Roseobacteraceae</taxon>
        <taxon>Roseovarius</taxon>
    </lineage>
</organism>
<sequence>MRLRRAAAGGLAVEVTAGDPVCYSTPSIDVLLTSAAKVAAPRLSAAVLTGMGSDGANGLLAARLAGAQTFVQDEATSLVYGMPARAWERGAALAQVPLDQMAEKLLASVGTTSATQRATAAPAPRMTHRGV</sequence>
<dbReference type="GO" id="GO:0008984">
    <property type="term" value="F:protein-glutamate methylesterase activity"/>
    <property type="evidence" value="ECO:0007669"/>
    <property type="project" value="UniProtKB-EC"/>
</dbReference>
<evidence type="ECO:0000313" key="7">
    <source>
        <dbReference type="Proteomes" id="UP000030021"/>
    </source>
</evidence>
<dbReference type="eggNOG" id="COG2201">
    <property type="taxonomic scope" value="Bacteria"/>
</dbReference>
<dbReference type="InterPro" id="IPR000673">
    <property type="entry name" value="Sig_transdc_resp-reg_Me-estase"/>
</dbReference>
<evidence type="ECO:0000313" key="6">
    <source>
        <dbReference type="EMBL" id="KGM87771.1"/>
    </source>
</evidence>
<dbReference type="Gene3D" id="3.40.50.180">
    <property type="entry name" value="Methylesterase CheB, C-terminal domain"/>
    <property type="match status" value="1"/>
</dbReference>
<dbReference type="InterPro" id="IPR035909">
    <property type="entry name" value="CheB_C"/>
</dbReference>
<dbReference type="AlphaFoldDB" id="A0A0A0HLH8"/>
<gene>
    <name evidence="6" type="ORF">rosmuc_02508</name>
</gene>
<name>A0A0A0HLH8_9RHOB</name>
<dbReference type="EC" id="3.1.1.61" evidence="2"/>
<dbReference type="GO" id="GO:0005737">
    <property type="term" value="C:cytoplasm"/>
    <property type="evidence" value="ECO:0007669"/>
    <property type="project" value="InterPro"/>
</dbReference>
<evidence type="ECO:0000256" key="2">
    <source>
        <dbReference type="ARBA" id="ARBA00039140"/>
    </source>
</evidence>
<dbReference type="PATRIC" id="fig|1288298.3.peg.2521"/>
<feature type="domain" description="CheB-type methylesterase" evidence="5">
    <location>
        <begin position="1"/>
        <end position="112"/>
    </location>
</feature>
<keyword evidence="1" id="KW-0378">Hydrolase</keyword>
<comment type="caution">
    <text evidence="6">The sequence shown here is derived from an EMBL/GenBank/DDBJ whole genome shotgun (WGS) entry which is preliminary data.</text>
</comment>
<dbReference type="PANTHER" id="PTHR42872:SF6">
    <property type="entry name" value="PROTEIN-GLUTAMATE METHYLESTERASE_PROTEIN-GLUTAMINE GLUTAMINASE"/>
    <property type="match status" value="1"/>
</dbReference>
<dbReference type="EMBL" id="AONH01000013">
    <property type="protein sequence ID" value="KGM87771.1"/>
    <property type="molecule type" value="Genomic_DNA"/>
</dbReference>
<proteinExistence type="predicted"/>